<dbReference type="EMBL" id="CAJOBJ010202179">
    <property type="protein sequence ID" value="CAF4986257.1"/>
    <property type="molecule type" value="Genomic_DNA"/>
</dbReference>
<feature type="non-terminal residue" evidence="2">
    <location>
        <position position="80"/>
    </location>
</feature>
<gene>
    <name evidence="2" type="ORF">BYL167_LOCUS40839</name>
    <name evidence="3" type="ORF">GIL414_LOCUS56349</name>
</gene>
<protein>
    <submittedName>
        <fullName evidence="2">Uncharacterized protein</fullName>
    </submittedName>
</protein>
<comment type="caution">
    <text evidence="2">The sequence shown here is derived from an EMBL/GenBank/DDBJ whole genome shotgun (WGS) entry which is preliminary data.</text>
</comment>
<evidence type="ECO:0000313" key="4">
    <source>
        <dbReference type="Proteomes" id="UP000681967"/>
    </source>
</evidence>
<sequence length="80" mass="9311">RLISNRQKQSHHNITLSTDDDEQQQQTQEKVKSSKQAKVRFIDQCHPIGKRKNLKSSSRTNLIVKSTNTKRYYSNATPKN</sequence>
<evidence type="ECO:0000256" key="1">
    <source>
        <dbReference type="SAM" id="MobiDB-lite"/>
    </source>
</evidence>
<feature type="non-terminal residue" evidence="2">
    <location>
        <position position="1"/>
    </location>
</feature>
<feature type="compositionally biased region" description="Polar residues" evidence="1">
    <location>
        <begin position="55"/>
        <end position="80"/>
    </location>
</feature>
<dbReference type="Proteomes" id="UP000681967">
    <property type="component" value="Unassembled WGS sequence"/>
</dbReference>
<accession>A0A8S2ZCY6</accession>
<name>A0A8S2ZCY6_9BILA</name>
<dbReference type="AlphaFoldDB" id="A0A8S2ZCY6"/>
<dbReference type="Proteomes" id="UP000681720">
    <property type="component" value="Unassembled WGS sequence"/>
</dbReference>
<evidence type="ECO:0000313" key="2">
    <source>
        <dbReference type="EMBL" id="CAF4618021.1"/>
    </source>
</evidence>
<organism evidence="2 4">
    <name type="scientific">Rotaria magnacalcarata</name>
    <dbReference type="NCBI Taxonomy" id="392030"/>
    <lineage>
        <taxon>Eukaryota</taxon>
        <taxon>Metazoa</taxon>
        <taxon>Spiralia</taxon>
        <taxon>Gnathifera</taxon>
        <taxon>Rotifera</taxon>
        <taxon>Eurotatoria</taxon>
        <taxon>Bdelloidea</taxon>
        <taxon>Philodinida</taxon>
        <taxon>Philodinidae</taxon>
        <taxon>Rotaria</taxon>
    </lineage>
</organism>
<feature type="region of interest" description="Disordered" evidence="1">
    <location>
        <begin position="51"/>
        <end position="80"/>
    </location>
</feature>
<feature type="region of interest" description="Disordered" evidence="1">
    <location>
        <begin position="1"/>
        <end position="39"/>
    </location>
</feature>
<dbReference type="EMBL" id="CAJOBH010102063">
    <property type="protein sequence ID" value="CAF4618021.1"/>
    <property type="molecule type" value="Genomic_DNA"/>
</dbReference>
<reference evidence="2" key="1">
    <citation type="submission" date="2021-02" db="EMBL/GenBank/DDBJ databases">
        <authorList>
            <person name="Nowell W R."/>
        </authorList>
    </citation>
    <scope>NUCLEOTIDE SEQUENCE</scope>
</reference>
<evidence type="ECO:0000313" key="3">
    <source>
        <dbReference type="EMBL" id="CAF4986257.1"/>
    </source>
</evidence>
<proteinExistence type="predicted"/>
<feature type="compositionally biased region" description="Polar residues" evidence="1">
    <location>
        <begin position="1"/>
        <end position="16"/>
    </location>
</feature>